<evidence type="ECO:0000259" key="3">
    <source>
        <dbReference type="Pfam" id="PF22895"/>
    </source>
</evidence>
<reference evidence="4 5" key="1">
    <citation type="submission" date="2021-03" db="EMBL/GenBank/DDBJ databases">
        <title>Five novel Rahnella species.</title>
        <authorList>
            <person name="Brady C."/>
            <person name="Asselin J."/>
            <person name="Beer S."/>
            <person name="Bruberg M.B."/>
            <person name="Crampton B."/>
            <person name="Venter S."/>
            <person name="Arnold D."/>
            <person name="Denman S."/>
        </authorList>
    </citation>
    <scope>NUCLEOTIDE SEQUENCE [LARGE SCALE GENOMIC DNA]</scope>
    <source>
        <strain evidence="4 5">H11b</strain>
    </source>
</reference>
<dbReference type="InterPro" id="IPR000917">
    <property type="entry name" value="Sulfatase_N"/>
</dbReference>
<feature type="transmembrane region" description="Helical" evidence="1">
    <location>
        <begin position="77"/>
        <end position="97"/>
    </location>
</feature>
<organism evidence="4 5">
    <name type="scientific">Rahnella bonaserana</name>
    <dbReference type="NCBI Taxonomy" id="2816248"/>
    <lineage>
        <taxon>Bacteria</taxon>
        <taxon>Pseudomonadati</taxon>
        <taxon>Pseudomonadota</taxon>
        <taxon>Gammaproteobacteria</taxon>
        <taxon>Enterobacterales</taxon>
        <taxon>Yersiniaceae</taxon>
        <taxon>Rahnella</taxon>
    </lineage>
</organism>
<dbReference type="InterPro" id="IPR054288">
    <property type="entry name" value="DUF7024"/>
</dbReference>
<dbReference type="RefSeq" id="WP_217172909.1">
    <property type="nucleotide sequence ID" value="NZ_CP126169.1"/>
</dbReference>
<evidence type="ECO:0000259" key="2">
    <source>
        <dbReference type="Pfam" id="PF00884"/>
    </source>
</evidence>
<dbReference type="PANTHER" id="PTHR47371">
    <property type="entry name" value="LIPOTEICHOIC ACID SYNTHASE"/>
    <property type="match status" value="1"/>
</dbReference>
<evidence type="ECO:0000313" key="4">
    <source>
        <dbReference type="EMBL" id="MBU9855444.1"/>
    </source>
</evidence>
<gene>
    <name evidence="4" type="primary">opgB</name>
    <name evidence="4" type="ORF">J1778_09140</name>
</gene>
<keyword evidence="1" id="KW-0472">Membrane</keyword>
<dbReference type="EMBL" id="JAFMOW010000059">
    <property type="protein sequence ID" value="MBU9855444.1"/>
    <property type="molecule type" value="Genomic_DNA"/>
</dbReference>
<feature type="domain" description="DUF7024" evidence="3">
    <location>
        <begin position="621"/>
        <end position="763"/>
    </location>
</feature>
<dbReference type="Proteomes" id="UP000734343">
    <property type="component" value="Unassembled WGS sequence"/>
</dbReference>
<feature type="transmembrane region" description="Helical" evidence="1">
    <location>
        <begin position="6"/>
        <end position="24"/>
    </location>
</feature>
<dbReference type="Pfam" id="PF22895">
    <property type="entry name" value="DUF7024"/>
    <property type="match status" value="1"/>
</dbReference>
<keyword evidence="1" id="KW-1133">Transmembrane helix</keyword>
<comment type="caution">
    <text evidence="4">The sequence shown here is derived from an EMBL/GenBank/DDBJ whole genome shotgun (WGS) entry which is preliminary data.</text>
</comment>
<dbReference type="NCBIfam" id="NF003000">
    <property type="entry name" value="PRK03776.1"/>
    <property type="match status" value="1"/>
</dbReference>
<keyword evidence="1" id="KW-0812">Transmembrane</keyword>
<keyword evidence="4" id="KW-0808">Transferase</keyword>
<protein>
    <submittedName>
        <fullName evidence="4">Phosphatidylglycerol--membrane-oligosaccharide glycerophosphotransferase</fullName>
        <ecNumber evidence="4">2.7.8.20</ecNumber>
    </submittedName>
</protein>
<feature type="transmembrane region" description="Helical" evidence="1">
    <location>
        <begin position="109"/>
        <end position="129"/>
    </location>
</feature>
<proteinExistence type="predicted"/>
<dbReference type="GO" id="GO:0008960">
    <property type="term" value="F:phosphatidylglycerol-membrane-oligosaccharide glycerophosphotransferase activity"/>
    <property type="evidence" value="ECO:0007669"/>
    <property type="project" value="UniProtKB-EC"/>
</dbReference>
<dbReference type="EC" id="2.7.8.20" evidence="4"/>
<evidence type="ECO:0000256" key="1">
    <source>
        <dbReference type="SAM" id="Phobius"/>
    </source>
</evidence>
<keyword evidence="5" id="KW-1185">Reference proteome</keyword>
<dbReference type="Pfam" id="PF00884">
    <property type="entry name" value="Sulfatase"/>
    <property type="match status" value="1"/>
</dbReference>
<feature type="transmembrane region" description="Helical" evidence="1">
    <location>
        <begin position="31"/>
        <end position="52"/>
    </location>
</feature>
<dbReference type="PANTHER" id="PTHR47371:SF3">
    <property type="entry name" value="PHOSPHOGLYCEROL TRANSFERASE I"/>
    <property type="match status" value="1"/>
</dbReference>
<name>A0ABS6LTW6_9GAMM</name>
<sequence>MASEIISFILFLSSIFLYVTRASASRVWFSLVLFFLGLYVILNVILIGSNYFTGEGITDAVLYTVTSSLKGAGLNKYILPFIGLLSGLIAVFALLAWGLKQRRTKNSSVMYSMLAVVLAVFSVGSTQAFQNISRLVKTQISGHGADFDTYYKVPEKIVKGAKKPNLVYIYGESLERTYFDDKVFPGLTTELSQHKAQSIDFTNTKQVPGTGYTIAGMVASQCGIPLFAPFDGNASSALATFYPENVCIGDVLKGAGYTNYFYQGAELAFAGKGTFLKSHGFDHLYGYNELRPTVADPSYKNDWGWYDDTLLDEVYKKFVTLSKEGKPFSLFTLTVDTHHPDGFISRGCTRNEYKVNGKANQSLSAVSCSQELIAAFIDKIKKSGYYDNTIIVVSSDHLAMNNTAYNILTKQNRKDLFFVMDGRHPAAADQNAAKRSTLDNGATVLDIMGGDNFIGLGRSGISATSMTAQFLNIDDKVNAWKPAVIKQWGFPNSIKNYAVNTKDNTFTFSGMTIKTPFILKVTGEKIEPMFDVYLSTPLKKQLAGLATSDNFVWVDKCYEMGRVWAPELSLNTGLCVASGNLGAKPSIVQVTGDTFKGKVDFAKDTSGSNAIYQQTLKTLNIDDEATRYQSPAIAFMVPGLPEQVKAITGVSTVENWGRWSDANLAPSVKIDYVKPLPTTFDVVIRARAYGNNIDKPVSVRVGDQEQFVTFGDQDGIVKVQFTNPEAAQSIVITPPAPTEPTEGTSGGFQPRKLGIGMVSLEVKPVEEPQS</sequence>
<feature type="domain" description="Sulfatase N-terminal" evidence="2">
    <location>
        <begin position="164"/>
        <end position="449"/>
    </location>
</feature>
<accession>A0ABS6LTW6</accession>
<evidence type="ECO:0000313" key="5">
    <source>
        <dbReference type="Proteomes" id="UP000734343"/>
    </source>
</evidence>
<dbReference type="InterPro" id="IPR050448">
    <property type="entry name" value="OpgB/LTA_synthase_biosynth"/>
</dbReference>
<dbReference type="CDD" id="cd16015">
    <property type="entry name" value="LTA_synthase"/>
    <property type="match status" value="1"/>
</dbReference>